<reference evidence="8" key="1">
    <citation type="journal article" date="2023" name="Science">
        <title>Elucidation of the pathway for biosynthesis of saponin adjuvants from the soapbark tree.</title>
        <authorList>
            <person name="Reed J."/>
            <person name="Orme A."/>
            <person name="El-Demerdash A."/>
            <person name="Owen C."/>
            <person name="Martin L.B.B."/>
            <person name="Misra R.C."/>
            <person name="Kikuchi S."/>
            <person name="Rejzek M."/>
            <person name="Martin A.C."/>
            <person name="Harkess A."/>
            <person name="Leebens-Mack J."/>
            <person name="Louveau T."/>
            <person name="Stephenson M.J."/>
            <person name="Osbourn A."/>
        </authorList>
    </citation>
    <scope>NUCLEOTIDE SEQUENCE</scope>
    <source>
        <strain evidence="8">S10</strain>
    </source>
</reference>
<dbReference type="Pfam" id="PF00004">
    <property type="entry name" value="AAA"/>
    <property type="match status" value="1"/>
</dbReference>
<name>A0AAD7LZS1_QUISA</name>
<comment type="catalytic activity">
    <reaction evidence="5">
        <text>ATP + H2O = ADP + phosphate + H(+)</text>
        <dbReference type="Rhea" id="RHEA:13065"/>
        <dbReference type="ChEBI" id="CHEBI:15377"/>
        <dbReference type="ChEBI" id="CHEBI:15378"/>
        <dbReference type="ChEBI" id="CHEBI:30616"/>
        <dbReference type="ChEBI" id="CHEBI:43474"/>
        <dbReference type="ChEBI" id="CHEBI:456216"/>
    </reaction>
</comment>
<evidence type="ECO:0000256" key="4">
    <source>
        <dbReference type="ARBA" id="ARBA00022842"/>
    </source>
</evidence>
<dbReference type="InterPro" id="IPR003960">
    <property type="entry name" value="ATPase_AAA_CS"/>
</dbReference>
<dbReference type="InterPro" id="IPR027417">
    <property type="entry name" value="P-loop_NTPase"/>
</dbReference>
<keyword evidence="9" id="KW-1185">Reference proteome</keyword>
<dbReference type="CDD" id="cd19510">
    <property type="entry name" value="RecA-like_BCS1"/>
    <property type="match status" value="1"/>
</dbReference>
<dbReference type="InterPro" id="IPR025753">
    <property type="entry name" value="AAA_N_dom"/>
</dbReference>
<dbReference type="GO" id="GO:0006950">
    <property type="term" value="P:response to stress"/>
    <property type="evidence" value="ECO:0007669"/>
    <property type="project" value="UniProtKB-ARBA"/>
</dbReference>
<dbReference type="PROSITE" id="PS00674">
    <property type="entry name" value="AAA"/>
    <property type="match status" value="1"/>
</dbReference>
<dbReference type="SUPFAM" id="SSF52540">
    <property type="entry name" value="P-loop containing nucleoside triphosphate hydrolases"/>
    <property type="match status" value="1"/>
</dbReference>
<keyword evidence="3" id="KW-0378">Hydrolase</keyword>
<keyword evidence="6" id="KW-0547">Nucleotide-binding</keyword>
<evidence type="ECO:0000256" key="3">
    <source>
        <dbReference type="ARBA" id="ARBA00022801"/>
    </source>
</evidence>
<dbReference type="Gene3D" id="6.10.280.40">
    <property type="match status" value="1"/>
</dbReference>
<comment type="cofactor">
    <cofactor evidence="1">
        <name>Mg(2+)</name>
        <dbReference type="ChEBI" id="CHEBI:18420"/>
    </cofactor>
</comment>
<dbReference type="InterPro" id="IPR003593">
    <property type="entry name" value="AAA+_ATPase"/>
</dbReference>
<evidence type="ECO:0000256" key="1">
    <source>
        <dbReference type="ARBA" id="ARBA00001946"/>
    </source>
</evidence>
<dbReference type="AlphaFoldDB" id="A0AAD7LZS1"/>
<evidence type="ECO:0000256" key="2">
    <source>
        <dbReference type="ARBA" id="ARBA00007448"/>
    </source>
</evidence>
<dbReference type="Pfam" id="PF14363">
    <property type="entry name" value="AAA_assoc"/>
    <property type="match status" value="1"/>
</dbReference>
<dbReference type="PANTHER" id="PTHR23070">
    <property type="entry name" value="BCS1 AAA-TYPE ATPASE"/>
    <property type="match status" value="1"/>
</dbReference>
<evidence type="ECO:0000313" key="9">
    <source>
        <dbReference type="Proteomes" id="UP001163823"/>
    </source>
</evidence>
<evidence type="ECO:0000259" key="7">
    <source>
        <dbReference type="SMART" id="SM00382"/>
    </source>
</evidence>
<feature type="domain" description="AAA+ ATPase" evidence="7">
    <location>
        <begin position="249"/>
        <end position="386"/>
    </location>
</feature>
<dbReference type="GO" id="GO:0005524">
    <property type="term" value="F:ATP binding"/>
    <property type="evidence" value="ECO:0007669"/>
    <property type="project" value="UniProtKB-KW"/>
</dbReference>
<comment type="similarity">
    <text evidence="2">Belongs to the AAA ATPase family. BCS1 subfamily.</text>
</comment>
<proteinExistence type="inferred from homology"/>
<dbReference type="InterPro" id="IPR003959">
    <property type="entry name" value="ATPase_AAA_core"/>
</dbReference>
<protein>
    <submittedName>
        <fullName evidence="8">AAA-ATPase</fullName>
    </submittedName>
</protein>
<dbReference type="InterPro" id="IPR050747">
    <property type="entry name" value="Mitochondrial_chaperone_BCS1"/>
</dbReference>
<dbReference type="Gene3D" id="3.40.50.300">
    <property type="entry name" value="P-loop containing nucleotide triphosphate hydrolases"/>
    <property type="match status" value="1"/>
</dbReference>
<dbReference type="GO" id="GO:0016887">
    <property type="term" value="F:ATP hydrolysis activity"/>
    <property type="evidence" value="ECO:0007669"/>
    <property type="project" value="InterPro"/>
</dbReference>
<evidence type="ECO:0000313" key="8">
    <source>
        <dbReference type="EMBL" id="KAJ7967339.1"/>
    </source>
</evidence>
<sequence>MFSNINIPPAKTVVSTAASVAASAMVIRSIAQDLLPFDLRYHIFMGIKGLVKYFSSQITLIIEEIDGLASNQIYRAAKIYLSTKVSSSTQTYRVSLPDNETKISISMAKNQEVIDIFQGIQFKWRQVSRQVEAGHMGLLGQSSRVQSEIHSFELSFHKKHKEMVLDIYFPFILKQSKSVKEERKTLKLHTLDSDHMRRYTGDAWRSIKLDHPATFDTLAMDLEMKKTIIDDLERFVKRKDYYRRVGKAWKRGYLLYGPTGTGKSSLVAAMANHLNFDIYDLELTSINTNSELRRLLIATGNRSILVVEDIDCSIELQDRQGPPNPLRPSRASQVTLSGLLNFIDGLWSSCGDERIVVFTTNHKDRVDPALLRPGRMDVHIHMSYCSPCGFTTLAANYIGITDHSLFFEIAELLLKIPVTPAEVGGQLLKNDDPDTALSGLIGFLKAKKRENYCNIEEEKKKCQEESSGGEAKD</sequence>
<keyword evidence="6" id="KW-0067">ATP-binding</keyword>
<dbReference type="Proteomes" id="UP001163823">
    <property type="component" value="Chromosome 5"/>
</dbReference>
<dbReference type="EMBL" id="JARAOO010000005">
    <property type="protein sequence ID" value="KAJ7967339.1"/>
    <property type="molecule type" value="Genomic_DNA"/>
</dbReference>
<dbReference type="SMART" id="SM00382">
    <property type="entry name" value="AAA"/>
    <property type="match status" value="1"/>
</dbReference>
<dbReference type="Pfam" id="PF25568">
    <property type="entry name" value="AAA_lid_At3g28540"/>
    <property type="match status" value="1"/>
</dbReference>
<evidence type="ECO:0000256" key="6">
    <source>
        <dbReference type="RuleBase" id="RU003651"/>
    </source>
</evidence>
<dbReference type="InterPro" id="IPR058017">
    <property type="entry name" value="At3g28540-like_C"/>
</dbReference>
<keyword evidence="4" id="KW-0460">Magnesium</keyword>
<organism evidence="8 9">
    <name type="scientific">Quillaja saponaria</name>
    <name type="common">Soap bark tree</name>
    <dbReference type="NCBI Taxonomy" id="32244"/>
    <lineage>
        <taxon>Eukaryota</taxon>
        <taxon>Viridiplantae</taxon>
        <taxon>Streptophyta</taxon>
        <taxon>Embryophyta</taxon>
        <taxon>Tracheophyta</taxon>
        <taxon>Spermatophyta</taxon>
        <taxon>Magnoliopsida</taxon>
        <taxon>eudicotyledons</taxon>
        <taxon>Gunneridae</taxon>
        <taxon>Pentapetalae</taxon>
        <taxon>rosids</taxon>
        <taxon>fabids</taxon>
        <taxon>Fabales</taxon>
        <taxon>Quillajaceae</taxon>
        <taxon>Quillaja</taxon>
    </lineage>
</organism>
<evidence type="ECO:0000256" key="5">
    <source>
        <dbReference type="ARBA" id="ARBA00049360"/>
    </source>
</evidence>
<gene>
    <name evidence="8" type="ORF">O6P43_011609</name>
</gene>
<dbReference type="KEGG" id="qsa:O6P43_011609"/>
<accession>A0AAD7LZS1</accession>
<comment type="caution">
    <text evidence="8">The sequence shown here is derived from an EMBL/GenBank/DDBJ whole genome shotgun (WGS) entry which is preliminary data.</text>
</comment>